<evidence type="ECO:0000313" key="2">
    <source>
        <dbReference type="EMBL" id="KAK2642238.1"/>
    </source>
</evidence>
<reference evidence="2" key="1">
    <citation type="journal article" date="2023" name="Plant J.">
        <title>Genome sequences and population genomics provide insights into the demographic history, inbreeding, and mutation load of two 'living fossil' tree species of Dipteronia.</title>
        <authorList>
            <person name="Feng Y."/>
            <person name="Comes H.P."/>
            <person name="Chen J."/>
            <person name="Zhu S."/>
            <person name="Lu R."/>
            <person name="Zhang X."/>
            <person name="Li P."/>
            <person name="Qiu J."/>
            <person name="Olsen K.M."/>
            <person name="Qiu Y."/>
        </authorList>
    </citation>
    <scope>NUCLEOTIDE SEQUENCE</scope>
    <source>
        <strain evidence="2">KIB01</strain>
    </source>
</reference>
<feature type="coiled-coil region" evidence="1">
    <location>
        <begin position="147"/>
        <end position="202"/>
    </location>
</feature>
<sequence>MISNMRPLICPTEALKRQIEKNKGKKVVTELKVISIGKDKTVDSTEPITLTVDKLRKLPRLEEPSSDSLTVRFPTDISVYYDPGPMLKEVDQLLFLKDETRFTKTGASRVALQSQLFLRNYIKSLSKKVSTLSSSNTKLKKEVYKEMSDLERFAKESSDKLARAKEDNARLRATLLASEKKLSDVDEMLADMLEKLDKAADEAVIQTRGD</sequence>
<evidence type="ECO:0000256" key="1">
    <source>
        <dbReference type="SAM" id="Coils"/>
    </source>
</evidence>
<protein>
    <submittedName>
        <fullName evidence="2">Uncharacterized protein</fullName>
    </submittedName>
</protein>
<dbReference type="EMBL" id="JANJYI010000007">
    <property type="protein sequence ID" value="KAK2642238.1"/>
    <property type="molecule type" value="Genomic_DNA"/>
</dbReference>
<dbReference type="Proteomes" id="UP001280121">
    <property type="component" value="Unassembled WGS sequence"/>
</dbReference>
<evidence type="ECO:0000313" key="3">
    <source>
        <dbReference type="Proteomes" id="UP001280121"/>
    </source>
</evidence>
<dbReference type="AlphaFoldDB" id="A0AAD9TUL7"/>
<keyword evidence="1" id="KW-0175">Coiled coil</keyword>
<name>A0AAD9TUL7_9ROSI</name>
<organism evidence="2 3">
    <name type="scientific">Dipteronia dyeriana</name>
    <dbReference type="NCBI Taxonomy" id="168575"/>
    <lineage>
        <taxon>Eukaryota</taxon>
        <taxon>Viridiplantae</taxon>
        <taxon>Streptophyta</taxon>
        <taxon>Embryophyta</taxon>
        <taxon>Tracheophyta</taxon>
        <taxon>Spermatophyta</taxon>
        <taxon>Magnoliopsida</taxon>
        <taxon>eudicotyledons</taxon>
        <taxon>Gunneridae</taxon>
        <taxon>Pentapetalae</taxon>
        <taxon>rosids</taxon>
        <taxon>malvids</taxon>
        <taxon>Sapindales</taxon>
        <taxon>Sapindaceae</taxon>
        <taxon>Hippocastanoideae</taxon>
        <taxon>Acereae</taxon>
        <taxon>Dipteronia</taxon>
    </lineage>
</organism>
<keyword evidence="3" id="KW-1185">Reference proteome</keyword>
<accession>A0AAD9TUL7</accession>
<proteinExistence type="predicted"/>
<gene>
    <name evidence="2" type="ORF">Ddye_024001</name>
</gene>
<comment type="caution">
    <text evidence="2">The sequence shown here is derived from an EMBL/GenBank/DDBJ whole genome shotgun (WGS) entry which is preliminary data.</text>
</comment>